<organism evidence="1 2">
    <name type="scientific">Arachis hypogaea</name>
    <name type="common">Peanut</name>
    <dbReference type="NCBI Taxonomy" id="3818"/>
    <lineage>
        <taxon>Eukaryota</taxon>
        <taxon>Viridiplantae</taxon>
        <taxon>Streptophyta</taxon>
        <taxon>Embryophyta</taxon>
        <taxon>Tracheophyta</taxon>
        <taxon>Spermatophyta</taxon>
        <taxon>Magnoliopsida</taxon>
        <taxon>eudicotyledons</taxon>
        <taxon>Gunneridae</taxon>
        <taxon>Pentapetalae</taxon>
        <taxon>rosids</taxon>
        <taxon>fabids</taxon>
        <taxon>Fabales</taxon>
        <taxon>Fabaceae</taxon>
        <taxon>Papilionoideae</taxon>
        <taxon>50 kb inversion clade</taxon>
        <taxon>dalbergioids sensu lato</taxon>
        <taxon>Dalbergieae</taxon>
        <taxon>Pterocarpus clade</taxon>
        <taxon>Arachis</taxon>
    </lineage>
</organism>
<protein>
    <submittedName>
        <fullName evidence="1">Uncharacterized protein</fullName>
    </submittedName>
</protein>
<sequence>MMRVTHCDRRESMFIVEELEPMDATSIEWCQFVDPVYTMVPIFNVYEREFPPIPDEKMWSLWYGAA</sequence>
<proteinExistence type="predicted"/>
<name>A0A6B9VC06_ARAHY</name>
<dbReference type="Proteomes" id="UP000464620">
    <property type="component" value="Chromosome B09"/>
</dbReference>
<evidence type="ECO:0000313" key="1">
    <source>
        <dbReference type="EMBL" id="QHN79109.1"/>
    </source>
</evidence>
<evidence type="ECO:0000313" key="2">
    <source>
        <dbReference type="Proteomes" id="UP000464620"/>
    </source>
</evidence>
<dbReference type="EMBL" id="CP031001">
    <property type="protein sequence ID" value="QHN79109.1"/>
    <property type="molecule type" value="Genomic_DNA"/>
</dbReference>
<gene>
    <name evidence="1" type="ORF">DS421_19g667260</name>
</gene>
<accession>A0A6B9VC06</accession>
<reference evidence="1 2" key="1">
    <citation type="submission" date="2020-01" db="EMBL/GenBank/DDBJ databases">
        <title>Genome sequence of Arachis hypogaea, cultivar Shitouqi.</title>
        <authorList>
            <person name="Zhuang W."/>
            <person name="Chen H."/>
            <person name="Varshney R."/>
            <person name="Wang D."/>
            <person name="Ming R."/>
        </authorList>
    </citation>
    <scope>NUCLEOTIDE SEQUENCE [LARGE SCALE GENOMIC DNA]</scope>
    <source>
        <tissue evidence="1">Young leaf</tissue>
    </source>
</reference>
<dbReference type="AlphaFoldDB" id="A0A6B9VC06"/>